<keyword evidence="1" id="KW-1133">Transmembrane helix</keyword>
<dbReference type="Proteomes" id="UP000008461">
    <property type="component" value="Chromosome"/>
</dbReference>
<evidence type="ECO:0000259" key="3">
    <source>
        <dbReference type="Pfam" id="PF16344"/>
    </source>
</evidence>
<dbReference type="Gene3D" id="3.55.50.30">
    <property type="match status" value="1"/>
</dbReference>
<reference evidence="4 5" key="1">
    <citation type="journal article" date="2011" name="Stand. Genomic Sci.">
        <title>Complete genome sequence of Haliscomenobacter hydrossis type strain (O).</title>
        <authorList>
            <consortium name="US DOE Joint Genome Institute (JGI-PGF)"/>
            <person name="Daligault H."/>
            <person name="Lapidus A."/>
            <person name="Zeytun A."/>
            <person name="Nolan M."/>
            <person name="Lucas S."/>
            <person name="Del Rio T.G."/>
            <person name="Tice H."/>
            <person name="Cheng J.F."/>
            <person name="Tapia R."/>
            <person name="Han C."/>
            <person name="Goodwin L."/>
            <person name="Pitluck S."/>
            <person name="Liolios K."/>
            <person name="Pagani I."/>
            <person name="Ivanova N."/>
            <person name="Huntemann M."/>
            <person name="Mavromatis K."/>
            <person name="Mikhailova N."/>
            <person name="Pati A."/>
            <person name="Chen A."/>
            <person name="Palaniappan K."/>
            <person name="Land M."/>
            <person name="Hauser L."/>
            <person name="Brambilla E.M."/>
            <person name="Rohde M."/>
            <person name="Verbarg S."/>
            <person name="Goker M."/>
            <person name="Bristow J."/>
            <person name="Eisen J.A."/>
            <person name="Markowitz V."/>
            <person name="Hugenholtz P."/>
            <person name="Kyrpides N.C."/>
            <person name="Klenk H.P."/>
            <person name="Woyke T."/>
        </authorList>
    </citation>
    <scope>NUCLEOTIDE SEQUENCE [LARGE SCALE GENOMIC DNA]</scope>
    <source>
        <strain evidence="5">ATCC 27775 / DSM 1100 / LMG 10767 / O</strain>
    </source>
</reference>
<dbReference type="InterPro" id="IPR006860">
    <property type="entry name" value="FecR"/>
</dbReference>
<dbReference type="Pfam" id="PF04773">
    <property type="entry name" value="FecR"/>
    <property type="match status" value="1"/>
</dbReference>
<evidence type="ECO:0000256" key="1">
    <source>
        <dbReference type="SAM" id="Phobius"/>
    </source>
</evidence>
<organism evidence="4 5">
    <name type="scientific">Haliscomenobacter hydrossis (strain ATCC 27775 / DSM 1100 / LMG 10767 / O)</name>
    <dbReference type="NCBI Taxonomy" id="760192"/>
    <lineage>
        <taxon>Bacteria</taxon>
        <taxon>Pseudomonadati</taxon>
        <taxon>Bacteroidota</taxon>
        <taxon>Saprospiria</taxon>
        <taxon>Saprospirales</taxon>
        <taxon>Haliscomenobacteraceae</taxon>
        <taxon>Haliscomenobacter</taxon>
    </lineage>
</organism>
<feature type="transmembrane region" description="Helical" evidence="1">
    <location>
        <begin position="97"/>
        <end position="115"/>
    </location>
</feature>
<feature type="domain" description="FecR protein" evidence="2">
    <location>
        <begin position="123"/>
        <end position="219"/>
    </location>
</feature>
<dbReference type="PANTHER" id="PTHR30273:SF2">
    <property type="entry name" value="PROTEIN FECR"/>
    <property type="match status" value="1"/>
</dbReference>
<dbReference type="GO" id="GO:0016989">
    <property type="term" value="F:sigma factor antagonist activity"/>
    <property type="evidence" value="ECO:0007669"/>
    <property type="project" value="TreeGrafter"/>
</dbReference>
<proteinExistence type="predicted"/>
<dbReference type="PIRSF" id="PIRSF018266">
    <property type="entry name" value="FecR"/>
    <property type="match status" value="1"/>
</dbReference>
<dbReference type="PANTHER" id="PTHR30273">
    <property type="entry name" value="PERIPLASMIC SIGNAL SENSOR AND SIGMA FACTOR ACTIVATOR FECR-RELATED"/>
    <property type="match status" value="1"/>
</dbReference>
<name>F4KPQ1_HALH1</name>
<dbReference type="EMBL" id="CP002691">
    <property type="protein sequence ID" value="AEE50989.1"/>
    <property type="molecule type" value="Genomic_DNA"/>
</dbReference>
<dbReference type="Gene3D" id="2.60.120.1440">
    <property type="match status" value="1"/>
</dbReference>
<dbReference type="Pfam" id="PF16344">
    <property type="entry name" value="FecR_C"/>
    <property type="match status" value="1"/>
</dbReference>
<feature type="domain" description="Protein FecR C-terminal" evidence="3">
    <location>
        <begin position="264"/>
        <end position="331"/>
    </location>
</feature>
<dbReference type="eggNOG" id="COG3712">
    <property type="taxonomic scope" value="Bacteria"/>
</dbReference>
<reference key="2">
    <citation type="submission" date="2011-04" db="EMBL/GenBank/DDBJ databases">
        <title>Complete sequence of chromosome of Haliscomenobacter hydrossis DSM 1100.</title>
        <authorList>
            <consortium name="US DOE Joint Genome Institute (JGI-PGF)"/>
            <person name="Lucas S."/>
            <person name="Han J."/>
            <person name="Lapidus A."/>
            <person name="Bruce D."/>
            <person name="Goodwin L."/>
            <person name="Pitluck S."/>
            <person name="Peters L."/>
            <person name="Kyrpides N."/>
            <person name="Mavromatis K."/>
            <person name="Ivanova N."/>
            <person name="Ovchinnikova G."/>
            <person name="Pagani I."/>
            <person name="Daligault H."/>
            <person name="Detter J.C."/>
            <person name="Han C."/>
            <person name="Land M."/>
            <person name="Hauser L."/>
            <person name="Markowitz V."/>
            <person name="Cheng J.-F."/>
            <person name="Hugenholtz P."/>
            <person name="Woyke T."/>
            <person name="Wu D."/>
            <person name="Verbarg S."/>
            <person name="Frueling A."/>
            <person name="Brambilla E."/>
            <person name="Klenk H.-P."/>
            <person name="Eisen J.A."/>
        </authorList>
    </citation>
    <scope>NUCLEOTIDE SEQUENCE</scope>
    <source>
        <strain>DSM 1100</strain>
    </source>
</reference>
<dbReference type="KEGG" id="hhy:Halhy_3127"/>
<evidence type="ECO:0000313" key="4">
    <source>
        <dbReference type="EMBL" id="AEE50989.1"/>
    </source>
</evidence>
<dbReference type="InterPro" id="IPR032508">
    <property type="entry name" value="FecR_C"/>
</dbReference>
<dbReference type="STRING" id="760192.Halhy_3127"/>
<protein>
    <submittedName>
        <fullName evidence="4">Anti-FecI sigma factor, FecR</fullName>
    </submittedName>
</protein>
<dbReference type="InterPro" id="IPR012373">
    <property type="entry name" value="Ferrdict_sens_TM"/>
</dbReference>
<dbReference type="HOGENOM" id="CLU_050192_2_1_10"/>
<dbReference type="RefSeq" id="WP_013765532.1">
    <property type="nucleotide sequence ID" value="NC_015510.1"/>
</dbReference>
<accession>F4KPQ1</accession>
<dbReference type="OrthoDB" id="1523489at2"/>
<sequence length="335" mass="38962">MEKVIIQKILFNYFDGRATSMERKLIEDWMKKDPENENLFYQYLDEWESQNPQYLSEDTEAWENYKALLNAPPKPVEDPEENNHTAKYPSIRSLRKFWYVAATLAILVTASMFFYQKSILYHTYQTHYAQTKQVKLSDGTLVVLNANTRLHVPRWGFFGKKRKVLLDGEGEFKVTHTKNNQRFVIQTNTDFEVEVFGTQFVFYAREQARKVVLNEGKVQINYLGGKKQIMKPGDIVTLAEGSNTLALSKAKKAKNHNAWKYHQLYFDDTPLSEASITIKEHFGLQIMFDDSTLANRRLSGYFKAEKASELFQAFSVLLNVGIRQQKDTVFISSKQ</sequence>
<keyword evidence="5" id="KW-1185">Reference proteome</keyword>
<dbReference type="AlphaFoldDB" id="F4KPQ1"/>
<keyword evidence="1" id="KW-0812">Transmembrane</keyword>
<evidence type="ECO:0000259" key="2">
    <source>
        <dbReference type="Pfam" id="PF04773"/>
    </source>
</evidence>
<keyword evidence="1" id="KW-0472">Membrane</keyword>
<evidence type="ECO:0000313" key="5">
    <source>
        <dbReference type="Proteomes" id="UP000008461"/>
    </source>
</evidence>
<gene>
    <name evidence="4" type="ordered locus">Halhy_3127</name>
</gene>